<name>A0AAU7PDN0_9XANT</name>
<dbReference type="AlphaFoldDB" id="A0AAU7PDN0"/>
<gene>
    <name evidence="2" type="ORF">VZ068_09780</name>
</gene>
<accession>A0AAU7PDN0</accession>
<evidence type="ECO:0000313" key="2">
    <source>
        <dbReference type="EMBL" id="XBS39754.1"/>
    </source>
</evidence>
<protein>
    <submittedName>
        <fullName evidence="2">DUF1629 domain-containing protein</fullName>
    </submittedName>
</protein>
<dbReference type="EMBL" id="CP144460">
    <property type="protein sequence ID" value="XBS39754.1"/>
    <property type="molecule type" value="Genomic_DNA"/>
</dbReference>
<feature type="domain" description="Immunity MXAN-0049 protein" evidence="1">
    <location>
        <begin position="101"/>
        <end position="188"/>
    </location>
</feature>
<dbReference type="Pfam" id="PF07791">
    <property type="entry name" value="Imm11"/>
    <property type="match status" value="1"/>
</dbReference>
<reference evidence="2" key="1">
    <citation type="submission" date="2024-02" db="EMBL/GenBank/DDBJ databases">
        <title>Complete genome sequence of Xanthomonas sp. 10-10.</title>
        <authorList>
            <person name="Biessy A."/>
            <person name="Ciotola M."/>
            <person name="Cadieux M."/>
            <person name="Soufiane B."/>
            <person name="Laforest M."/>
            <person name="Filion M."/>
        </authorList>
    </citation>
    <scope>NUCLEOTIDE SEQUENCE</scope>
    <source>
        <strain evidence="2">10-10</strain>
    </source>
</reference>
<proteinExistence type="predicted"/>
<dbReference type="RefSeq" id="WP_349657514.1">
    <property type="nucleotide sequence ID" value="NZ_CP144460.1"/>
</dbReference>
<dbReference type="InterPro" id="IPR012433">
    <property type="entry name" value="Imm11"/>
</dbReference>
<sequence>MKYYLMWQDVEIKGKWILGDIGYVNNWNFIDPSVNFMEPGGYSSKVRFDGAEVDYSLAGYASVPVLSEKAVISLMGLSEIDEPYRNVVFAPLDIEKKVLKQNYFAMIIETQIDCVDEENSEFSFFDKNDPVRPELAGAYRNFFNLVIDTSKVGGRHIFRLKKYLGALIVSQEVKRRFESARVTGVAFDLLNGSKKVVA</sequence>
<evidence type="ECO:0000259" key="1">
    <source>
        <dbReference type="Pfam" id="PF07791"/>
    </source>
</evidence>
<organism evidence="2">
    <name type="scientific">Xanthomonas sp. 10-10</name>
    <dbReference type="NCBI Taxonomy" id="3115848"/>
    <lineage>
        <taxon>Bacteria</taxon>
        <taxon>Pseudomonadati</taxon>
        <taxon>Pseudomonadota</taxon>
        <taxon>Gammaproteobacteria</taxon>
        <taxon>Lysobacterales</taxon>
        <taxon>Lysobacteraceae</taxon>
        <taxon>Xanthomonas</taxon>
    </lineage>
</organism>